<organism evidence="2 3">
    <name type="scientific">Penicillium angulare</name>
    <dbReference type="NCBI Taxonomy" id="116970"/>
    <lineage>
        <taxon>Eukaryota</taxon>
        <taxon>Fungi</taxon>
        <taxon>Dikarya</taxon>
        <taxon>Ascomycota</taxon>
        <taxon>Pezizomycotina</taxon>
        <taxon>Eurotiomycetes</taxon>
        <taxon>Eurotiomycetidae</taxon>
        <taxon>Eurotiales</taxon>
        <taxon>Aspergillaceae</taxon>
        <taxon>Penicillium</taxon>
    </lineage>
</organism>
<evidence type="ECO:0008006" key="4">
    <source>
        <dbReference type="Google" id="ProtNLM"/>
    </source>
</evidence>
<dbReference type="PANTHER" id="PTHR48419">
    <property type="entry name" value="SULFOTRANSFERASE DOMAIN-CONTAINING PROTEIN"/>
    <property type="match status" value="1"/>
</dbReference>
<gene>
    <name evidence="2" type="ORF">N7456_013366</name>
</gene>
<sequence>MSTKPIFVAAHPRACSTAFERVFMTQHDTIHCVHEPFGDAFYYGPERLSSRFENDKQTRLDSGFSESTYASVLEGIEREVSQGKRVFIKDIDYYLFAPDRKPTSIAPSLLSATNGQTLNKNHQNGNSSKGQDASHCSAEPGNPTVMPRAIQERFHFAFLIRDPHYSVPSYYRCTIPPLLEITKFYFDPLESGYDELRRHFNYLRDTGLVGPQVATRSDIDNTKIDSDPNIAKPTGHEICVVDADDLLDSPAAMIEAFCKSVGLQYDPGMLRWDREVDHRVANDKFEKWRGFHEDALHSDGLQRRSHKRAQKSEEEFDAEWRAKYGEEAAATIRRTVDRNMADYLYLKKFSMRV</sequence>
<dbReference type="OrthoDB" id="2405944at2759"/>
<dbReference type="InterPro" id="IPR053226">
    <property type="entry name" value="Pyrrolopyrazine_biosynth_F"/>
</dbReference>
<dbReference type="Gene3D" id="3.40.50.300">
    <property type="entry name" value="P-loop containing nucleotide triphosphate hydrolases"/>
    <property type="match status" value="1"/>
</dbReference>
<dbReference type="Proteomes" id="UP001149165">
    <property type="component" value="Unassembled WGS sequence"/>
</dbReference>
<evidence type="ECO:0000256" key="1">
    <source>
        <dbReference type="SAM" id="MobiDB-lite"/>
    </source>
</evidence>
<dbReference type="InterPro" id="IPR027417">
    <property type="entry name" value="P-loop_NTPase"/>
</dbReference>
<dbReference type="SUPFAM" id="SSF52540">
    <property type="entry name" value="P-loop containing nucleoside triphosphate hydrolases"/>
    <property type="match status" value="1"/>
</dbReference>
<name>A0A9W9EG08_9EURO</name>
<feature type="compositionally biased region" description="Polar residues" evidence="1">
    <location>
        <begin position="114"/>
        <end position="131"/>
    </location>
</feature>
<comment type="caution">
    <text evidence="2">The sequence shown here is derived from an EMBL/GenBank/DDBJ whole genome shotgun (WGS) entry which is preliminary data.</text>
</comment>
<reference evidence="2" key="2">
    <citation type="journal article" date="2023" name="IMA Fungus">
        <title>Comparative genomic study of the Penicillium genus elucidates a diverse pangenome and 15 lateral gene transfer events.</title>
        <authorList>
            <person name="Petersen C."/>
            <person name="Sorensen T."/>
            <person name="Nielsen M.R."/>
            <person name="Sondergaard T.E."/>
            <person name="Sorensen J.L."/>
            <person name="Fitzpatrick D.A."/>
            <person name="Frisvad J.C."/>
            <person name="Nielsen K.L."/>
        </authorList>
    </citation>
    <scope>NUCLEOTIDE SEQUENCE</scope>
    <source>
        <strain evidence="2">IBT 30069</strain>
    </source>
</reference>
<proteinExistence type="predicted"/>
<protein>
    <recommendedName>
        <fullName evidence="4">Sulfotransferase</fullName>
    </recommendedName>
</protein>
<evidence type="ECO:0000313" key="3">
    <source>
        <dbReference type="Proteomes" id="UP001149165"/>
    </source>
</evidence>
<reference evidence="2" key="1">
    <citation type="submission" date="2022-11" db="EMBL/GenBank/DDBJ databases">
        <authorList>
            <person name="Petersen C."/>
        </authorList>
    </citation>
    <scope>NUCLEOTIDE SEQUENCE</scope>
    <source>
        <strain evidence="2">IBT 30069</strain>
    </source>
</reference>
<feature type="region of interest" description="Disordered" evidence="1">
    <location>
        <begin position="114"/>
        <end position="144"/>
    </location>
</feature>
<dbReference type="PANTHER" id="PTHR48419:SF1">
    <property type="entry name" value="SULFOTRANSFERASE DOMAIN-CONTAINING PROTEIN"/>
    <property type="match status" value="1"/>
</dbReference>
<accession>A0A9W9EG08</accession>
<dbReference type="Pfam" id="PF19798">
    <property type="entry name" value="Sulfotransfer_5"/>
    <property type="match status" value="1"/>
</dbReference>
<dbReference type="AlphaFoldDB" id="A0A9W9EG08"/>
<evidence type="ECO:0000313" key="2">
    <source>
        <dbReference type="EMBL" id="KAJ5081128.1"/>
    </source>
</evidence>
<keyword evidence="3" id="KW-1185">Reference proteome</keyword>
<dbReference type="EMBL" id="JAPQKH010000011">
    <property type="protein sequence ID" value="KAJ5081128.1"/>
    <property type="molecule type" value="Genomic_DNA"/>
</dbReference>